<evidence type="ECO:0000313" key="1">
    <source>
        <dbReference type="EMBL" id="GAC10080.1"/>
    </source>
</evidence>
<dbReference type="AlphaFoldDB" id="A0AAV3V048"/>
<accession>A0AAV3V048</accession>
<evidence type="ECO:0000313" key="2">
    <source>
        <dbReference type="Proteomes" id="UP000006320"/>
    </source>
</evidence>
<organism evidence="1 2">
    <name type="scientific">Paraglaciecola chathamensis S18K6</name>
    <dbReference type="NCBI Taxonomy" id="1127672"/>
    <lineage>
        <taxon>Bacteria</taxon>
        <taxon>Pseudomonadati</taxon>
        <taxon>Pseudomonadota</taxon>
        <taxon>Gammaproteobacteria</taxon>
        <taxon>Alteromonadales</taxon>
        <taxon>Alteromonadaceae</taxon>
        <taxon>Paraglaciecola</taxon>
    </lineage>
</organism>
<name>A0AAV3V048_9ALTE</name>
<comment type="caution">
    <text evidence="1">The sequence shown here is derived from an EMBL/GenBank/DDBJ whole genome shotgun (WGS) entry which is preliminary data.</text>
</comment>
<protein>
    <submittedName>
        <fullName evidence="1">Uncharacterized protein</fullName>
    </submittedName>
</protein>
<reference evidence="1 2" key="1">
    <citation type="journal article" date="2017" name="Antonie Van Leeuwenhoek">
        <title>Rhizobium rhizosphaerae sp. nov., a novel species isolated from rice rhizosphere.</title>
        <authorList>
            <person name="Zhao J.J."/>
            <person name="Zhang J."/>
            <person name="Zhang R.J."/>
            <person name="Zhang C.W."/>
            <person name="Yin H.Q."/>
            <person name="Zhang X.X."/>
        </authorList>
    </citation>
    <scope>NUCLEOTIDE SEQUENCE [LARGE SCALE GENOMIC DNA]</scope>
    <source>
        <strain evidence="1 2">S18K6</strain>
    </source>
</reference>
<gene>
    <name evidence="1" type="ORF">GCHA_2129</name>
</gene>
<dbReference type="EMBL" id="BAEM01000032">
    <property type="protein sequence ID" value="GAC10080.1"/>
    <property type="molecule type" value="Genomic_DNA"/>
</dbReference>
<sequence length="37" mass="4322">MLLFVYFLYTKMYLGHPINPFKVIYGVSVALPLKIMT</sequence>
<dbReference type="Proteomes" id="UP000006320">
    <property type="component" value="Unassembled WGS sequence"/>
</dbReference>
<proteinExistence type="predicted"/>